<protein>
    <submittedName>
        <fullName evidence="5">AraC family transcriptional regulator</fullName>
    </submittedName>
</protein>
<dbReference type="InterPro" id="IPR018060">
    <property type="entry name" value="HTH_AraC"/>
</dbReference>
<dbReference type="PRINTS" id="PR00032">
    <property type="entry name" value="HTHARAC"/>
</dbReference>
<dbReference type="InterPro" id="IPR003313">
    <property type="entry name" value="AraC-bd"/>
</dbReference>
<keyword evidence="2" id="KW-0238">DNA-binding</keyword>
<name>A0A9D2QTH4_9FIRM</name>
<dbReference type="Proteomes" id="UP000823892">
    <property type="component" value="Unassembled WGS sequence"/>
</dbReference>
<evidence type="ECO:0000313" key="6">
    <source>
        <dbReference type="Proteomes" id="UP000823892"/>
    </source>
</evidence>
<dbReference type="InterPro" id="IPR009057">
    <property type="entry name" value="Homeodomain-like_sf"/>
</dbReference>
<reference evidence="5" key="2">
    <citation type="submission" date="2021-04" db="EMBL/GenBank/DDBJ databases">
        <authorList>
            <person name="Gilroy R."/>
        </authorList>
    </citation>
    <scope>NUCLEOTIDE SEQUENCE</scope>
    <source>
        <strain evidence="5">ChiBcec6-4105</strain>
    </source>
</reference>
<evidence type="ECO:0000313" key="5">
    <source>
        <dbReference type="EMBL" id="HJD27877.1"/>
    </source>
</evidence>
<dbReference type="GO" id="GO:0003700">
    <property type="term" value="F:DNA-binding transcription factor activity"/>
    <property type="evidence" value="ECO:0007669"/>
    <property type="project" value="InterPro"/>
</dbReference>
<evidence type="ECO:0000256" key="1">
    <source>
        <dbReference type="ARBA" id="ARBA00023015"/>
    </source>
</evidence>
<evidence type="ECO:0000256" key="3">
    <source>
        <dbReference type="ARBA" id="ARBA00023163"/>
    </source>
</evidence>
<dbReference type="InterPro" id="IPR020449">
    <property type="entry name" value="Tscrpt_reg_AraC-type_HTH"/>
</dbReference>
<dbReference type="GO" id="GO:0043565">
    <property type="term" value="F:sequence-specific DNA binding"/>
    <property type="evidence" value="ECO:0007669"/>
    <property type="project" value="InterPro"/>
</dbReference>
<comment type="caution">
    <text evidence="5">The sequence shown here is derived from an EMBL/GenBank/DDBJ whole genome shotgun (WGS) entry which is preliminary data.</text>
</comment>
<reference evidence="5" key="1">
    <citation type="journal article" date="2021" name="PeerJ">
        <title>Extensive microbial diversity within the chicken gut microbiome revealed by metagenomics and culture.</title>
        <authorList>
            <person name="Gilroy R."/>
            <person name="Ravi A."/>
            <person name="Getino M."/>
            <person name="Pursley I."/>
            <person name="Horton D.L."/>
            <person name="Alikhan N.F."/>
            <person name="Baker D."/>
            <person name="Gharbi K."/>
            <person name="Hall N."/>
            <person name="Watson M."/>
            <person name="Adriaenssens E.M."/>
            <person name="Foster-Nyarko E."/>
            <person name="Jarju S."/>
            <person name="Secka A."/>
            <person name="Antonio M."/>
            <person name="Oren A."/>
            <person name="Chaudhuri R.R."/>
            <person name="La Ragione R."/>
            <person name="Hildebrand F."/>
            <person name="Pallen M.J."/>
        </authorList>
    </citation>
    <scope>NUCLEOTIDE SEQUENCE</scope>
    <source>
        <strain evidence="5">ChiBcec6-4105</strain>
    </source>
</reference>
<evidence type="ECO:0000259" key="4">
    <source>
        <dbReference type="PROSITE" id="PS01124"/>
    </source>
</evidence>
<proteinExistence type="predicted"/>
<dbReference type="EMBL" id="DWUY01000056">
    <property type="protein sequence ID" value="HJD27877.1"/>
    <property type="molecule type" value="Genomic_DNA"/>
</dbReference>
<dbReference type="Gene3D" id="1.10.10.60">
    <property type="entry name" value="Homeodomain-like"/>
    <property type="match status" value="1"/>
</dbReference>
<keyword evidence="3" id="KW-0804">Transcription</keyword>
<dbReference type="InterPro" id="IPR018062">
    <property type="entry name" value="HTH_AraC-typ_CS"/>
</dbReference>
<dbReference type="SUPFAM" id="SSF51215">
    <property type="entry name" value="Regulatory protein AraC"/>
    <property type="match status" value="1"/>
</dbReference>
<feature type="domain" description="HTH araC/xylS-type" evidence="4">
    <location>
        <begin position="195"/>
        <end position="281"/>
    </location>
</feature>
<dbReference type="Pfam" id="PF12833">
    <property type="entry name" value="HTH_18"/>
    <property type="match status" value="1"/>
</dbReference>
<dbReference type="InterPro" id="IPR037923">
    <property type="entry name" value="HTH-like"/>
</dbReference>
<keyword evidence="1" id="KW-0805">Transcription regulation</keyword>
<dbReference type="PANTHER" id="PTHR43280">
    <property type="entry name" value="ARAC-FAMILY TRANSCRIPTIONAL REGULATOR"/>
    <property type="match status" value="1"/>
</dbReference>
<dbReference type="Pfam" id="PF02311">
    <property type="entry name" value="AraC_binding"/>
    <property type="match status" value="1"/>
</dbReference>
<dbReference type="AlphaFoldDB" id="A0A9D2QTH4"/>
<dbReference type="SMART" id="SM00342">
    <property type="entry name" value="HTH_ARAC"/>
    <property type="match status" value="1"/>
</dbReference>
<organism evidence="5 6">
    <name type="scientific">Candidatus Blautia avicola</name>
    <dbReference type="NCBI Taxonomy" id="2838483"/>
    <lineage>
        <taxon>Bacteria</taxon>
        <taxon>Bacillati</taxon>
        <taxon>Bacillota</taxon>
        <taxon>Clostridia</taxon>
        <taxon>Lachnospirales</taxon>
        <taxon>Lachnospiraceae</taxon>
        <taxon>Blautia</taxon>
    </lineage>
</organism>
<evidence type="ECO:0000256" key="2">
    <source>
        <dbReference type="ARBA" id="ARBA00023125"/>
    </source>
</evidence>
<dbReference type="Gene3D" id="2.60.120.10">
    <property type="entry name" value="Jelly Rolls"/>
    <property type="match status" value="1"/>
</dbReference>
<dbReference type="PROSITE" id="PS01124">
    <property type="entry name" value="HTH_ARAC_FAMILY_2"/>
    <property type="match status" value="1"/>
</dbReference>
<dbReference type="InterPro" id="IPR014710">
    <property type="entry name" value="RmlC-like_jellyroll"/>
</dbReference>
<sequence length="288" mass="33005">MKSLYQNLDFSFTVENIPVHVLTIALCRRVSHVPFHSHGAGCYELHYIVSGKGEIRLKDGYFHTSPHTFYMAGPHTEHAEISDREDPMTEYCLYFYISPGTVSEKTALLKALFSQDLLLGRNVSRLLPLFEDLKEEMEKKPFGYREYICGLLKQIFVLCIRSSLSSVCEGSSSLSQNLVLQKSVIAEDYFLYEYEDLNLKELSRRLGLSIRQTERFLKEFYGQTFLEKRTQARMERALLLLPQPGQTVTSVSNALGYSSPEHFSNAFRKYFGSSPKNFLKARKGSSLN</sequence>
<dbReference type="PANTHER" id="PTHR43280:SF31">
    <property type="entry name" value="TRANSCRIPTIONAL REGULATORY PROTEIN"/>
    <property type="match status" value="1"/>
</dbReference>
<accession>A0A9D2QTH4</accession>
<dbReference type="PROSITE" id="PS00041">
    <property type="entry name" value="HTH_ARAC_FAMILY_1"/>
    <property type="match status" value="1"/>
</dbReference>
<dbReference type="SUPFAM" id="SSF46689">
    <property type="entry name" value="Homeodomain-like"/>
    <property type="match status" value="1"/>
</dbReference>
<gene>
    <name evidence="5" type="ORF">H9914_02590</name>
</gene>